<dbReference type="PANTHER" id="PTHR21716">
    <property type="entry name" value="TRANSMEMBRANE PROTEIN"/>
    <property type="match status" value="1"/>
</dbReference>
<comment type="subcellular location">
    <subcellularLocation>
        <location evidence="1">Membrane</location>
        <topology evidence="1">Multi-pass membrane protein</topology>
    </subcellularLocation>
</comment>
<dbReference type="HOGENOM" id="CLU_031275_4_0_9"/>
<dbReference type="GO" id="GO:0055085">
    <property type="term" value="P:transmembrane transport"/>
    <property type="evidence" value="ECO:0007669"/>
    <property type="project" value="TreeGrafter"/>
</dbReference>
<feature type="transmembrane region" description="Helical" evidence="6">
    <location>
        <begin position="327"/>
        <end position="352"/>
    </location>
</feature>
<evidence type="ECO:0000256" key="3">
    <source>
        <dbReference type="ARBA" id="ARBA00022692"/>
    </source>
</evidence>
<keyword evidence="3 6" id="KW-0812">Transmembrane</keyword>
<keyword evidence="5 6" id="KW-0472">Membrane</keyword>
<keyword evidence="4 6" id="KW-1133">Transmembrane helix</keyword>
<dbReference type="InterPro" id="IPR014227">
    <property type="entry name" value="YtvI-like"/>
</dbReference>
<keyword evidence="8" id="KW-1185">Reference proteome</keyword>
<reference evidence="7" key="1">
    <citation type="submission" date="2014-08" db="EMBL/GenBank/DDBJ databases">
        <title>Comparative genomics of the Paenibacillus odorifer group.</title>
        <authorList>
            <person name="den Bakker H.C."/>
            <person name="Tsai Y.-C.Y.-C."/>
            <person name="Martin N."/>
            <person name="Korlach J."/>
            <person name="Wiedmann M."/>
        </authorList>
    </citation>
    <scope>NUCLEOTIDE SEQUENCE [LARGE SCALE GENOMIC DNA]</scope>
    <source>
        <strain evidence="7">DSM 13188</strain>
    </source>
</reference>
<dbReference type="KEGG" id="pbd:PBOR_11650"/>
<dbReference type="Proteomes" id="UP000029518">
    <property type="component" value="Chromosome"/>
</dbReference>
<gene>
    <name evidence="7" type="ORF">PBOR_11650</name>
</gene>
<evidence type="ECO:0000313" key="7">
    <source>
        <dbReference type="EMBL" id="AIQ57511.1"/>
    </source>
</evidence>
<protein>
    <submittedName>
        <fullName evidence="7">Permease</fullName>
    </submittedName>
</protein>
<name>A0A089L7Q6_PAEBO</name>
<dbReference type="EMBL" id="CP009285">
    <property type="protein sequence ID" value="AIQ57511.1"/>
    <property type="molecule type" value="Genomic_DNA"/>
</dbReference>
<feature type="transmembrane region" description="Helical" evidence="6">
    <location>
        <begin position="60"/>
        <end position="83"/>
    </location>
</feature>
<evidence type="ECO:0000256" key="5">
    <source>
        <dbReference type="ARBA" id="ARBA00023136"/>
    </source>
</evidence>
<sequence>MDTLVLKRVLRGLWVVLAAAVILLAVYVLLPLLYPLLLAWLLAYLIHPLVLILKGMKLPGWLAVVLSLLFYIGGTGLVLTALITRLVKELIVLLQTFDLHTDQWRELLLRVSRNASIQNIINQINQFYHDNPGYHATIDSNISRTTETVGHAMTQLITGFFNMILGLISSLPSLGTILIVIVLAAFFLSTGWERHNAKLISLLPAPLLRPVSEIWKDLRKALFGYLRAQLVLISVTAVIVIIGLLLLGVDSAFAIGLTIGIVDLVPYLGVGIVILPWALYSYMTGNLALAAGLLVLYGIILITRQVLEPKVLASSIGLDPLAMLIGMFAGLQLFGMLGLLLGPVLLVILDAFGRAGVFRALRSYILSGRLH</sequence>
<dbReference type="OrthoDB" id="9774361at2"/>
<evidence type="ECO:0000256" key="1">
    <source>
        <dbReference type="ARBA" id="ARBA00004141"/>
    </source>
</evidence>
<dbReference type="NCBIfam" id="TIGR02872">
    <property type="entry name" value="spore_ytvI"/>
    <property type="match status" value="1"/>
</dbReference>
<dbReference type="AlphaFoldDB" id="A0A089L7Q6"/>
<feature type="transmembrane region" description="Helical" evidence="6">
    <location>
        <begin position="36"/>
        <end position="53"/>
    </location>
</feature>
<feature type="transmembrane region" description="Helical" evidence="6">
    <location>
        <begin position="287"/>
        <end position="307"/>
    </location>
</feature>
<dbReference type="InterPro" id="IPR002549">
    <property type="entry name" value="AI-2E-like"/>
</dbReference>
<accession>A0A089L7Q6</accession>
<evidence type="ECO:0000256" key="4">
    <source>
        <dbReference type="ARBA" id="ARBA00022989"/>
    </source>
</evidence>
<feature type="transmembrane region" description="Helical" evidence="6">
    <location>
        <begin position="12"/>
        <end position="30"/>
    </location>
</feature>
<evidence type="ECO:0000256" key="2">
    <source>
        <dbReference type="ARBA" id="ARBA00009773"/>
    </source>
</evidence>
<dbReference type="RefSeq" id="WP_042211738.1">
    <property type="nucleotide sequence ID" value="NZ_CP009285.1"/>
</dbReference>
<evidence type="ECO:0000313" key="8">
    <source>
        <dbReference type="Proteomes" id="UP000029518"/>
    </source>
</evidence>
<feature type="transmembrane region" description="Helical" evidence="6">
    <location>
        <begin position="253"/>
        <end position="280"/>
    </location>
</feature>
<dbReference type="PANTHER" id="PTHR21716:SF68">
    <property type="entry name" value="TRANSPORT PROTEIN YTVI-RELATED"/>
    <property type="match status" value="1"/>
</dbReference>
<feature type="transmembrane region" description="Helical" evidence="6">
    <location>
        <begin position="163"/>
        <end position="188"/>
    </location>
</feature>
<comment type="similarity">
    <text evidence="2">Belongs to the autoinducer-2 exporter (AI-2E) (TC 2.A.86) family.</text>
</comment>
<evidence type="ECO:0000256" key="6">
    <source>
        <dbReference type="SAM" id="Phobius"/>
    </source>
</evidence>
<dbReference type="GO" id="GO:0016020">
    <property type="term" value="C:membrane"/>
    <property type="evidence" value="ECO:0007669"/>
    <property type="project" value="UniProtKB-SubCell"/>
</dbReference>
<proteinExistence type="inferred from homology"/>
<organism evidence="7 8">
    <name type="scientific">Paenibacillus borealis</name>
    <dbReference type="NCBI Taxonomy" id="160799"/>
    <lineage>
        <taxon>Bacteria</taxon>
        <taxon>Bacillati</taxon>
        <taxon>Bacillota</taxon>
        <taxon>Bacilli</taxon>
        <taxon>Bacillales</taxon>
        <taxon>Paenibacillaceae</taxon>
        <taxon>Paenibacillus</taxon>
    </lineage>
</organism>
<dbReference type="Pfam" id="PF01594">
    <property type="entry name" value="AI-2E_transport"/>
    <property type="match status" value="1"/>
</dbReference>
<feature type="transmembrane region" description="Helical" evidence="6">
    <location>
        <begin position="225"/>
        <end position="247"/>
    </location>
</feature>